<dbReference type="SUPFAM" id="SSF51161">
    <property type="entry name" value="Trimeric LpxA-like enzymes"/>
    <property type="match status" value="1"/>
</dbReference>
<evidence type="ECO:0000256" key="3">
    <source>
        <dbReference type="ARBA" id="ARBA00022737"/>
    </source>
</evidence>
<dbReference type="GO" id="GO:0006535">
    <property type="term" value="P:cysteine biosynthetic process from serine"/>
    <property type="evidence" value="ECO:0007669"/>
    <property type="project" value="InterPro"/>
</dbReference>
<gene>
    <name evidence="5" type="ORF">D6T69_05665</name>
</gene>
<evidence type="ECO:0000313" key="5">
    <source>
        <dbReference type="EMBL" id="AZJ35035.1"/>
    </source>
</evidence>
<sequence>MNPIFLQRISYALRKLPIIPKLITYFIRLVFGCYLPYSIKLGKKFVLGYGGLGIVIHARTIVGDDVHIDQNVTIGGTSKKYEVPKLGNSVYVGAGAAIIGPVTIGNNVVIGANAVVVKDIPDGCLVVGVPAKIIKENIKKSDYV</sequence>
<dbReference type="InterPro" id="IPR005881">
    <property type="entry name" value="Ser_O-AcTrfase"/>
</dbReference>
<keyword evidence="6" id="KW-1185">Reference proteome</keyword>
<organism evidence="5 6">
    <name type="scientific">Tenacibaculum singaporense</name>
    <dbReference type="NCBI Taxonomy" id="2358479"/>
    <lineage>
        <taxon>Bacteria</taxon>
        <taxon>Pseudomonadati</taxon>
        <taxon>Bacteroidota</taxon>
        <taxon>Flavobacteriia</taxon>
        <taxon>Flavobacteriales</taxon>
        <taxon>Flavobacteriaceae</taxon>
        <taxon>Tenacibaculum</taxon>
    </lineage>
</organism>
<evidence type="ECO:0000256" key="2">
    <source>
        <dbReference type="ARBA" id="ARBA00022679"/>
    </source>
</evidence>
<keyword evidence="2 5" id="KW-0808">Transferase</keyword>
<keyword evidence="3" id="KW-0677">Repeat</keyword>
<evidence type="ECO:0000313" key="6">
    <source>
        <dbReference type="Proteomes" id="UP000274593"/>
    </source>
</evidence>
<dbReference type="KEGG" id="tsig:D6T69_05665"/>
<dbReference type="AlphaFoldDB" id="A0A3Q8RSU9"/>
<dbReference type="Proteomes" id="UP000274593">
    <property type="component" value="Chromosome"/>
</dbReference>
<dbReference type="InterPro" id="IPR018357">
    <property type="entry name" value="Hexapep_transf_CS"/>
</dbReference>
<dbReference type="CDD" id="cd03354">
    <property type="entry name" value="LbH_SAT"/>
    <property type="match status" value="1"/>
</dbReference>
<dbReference type="InterPro" id="IPR011004">
    <property type="entry name" value="Trimer_LpxA-like_sf"/>
</dbReference>
<dbReference type="InterPro" id="IPR001451">
    <property type="entry name" value="Hexapep"/>
</dbReference>
<dbReference type="PIRSF" id="PIRSF000441">
    <property type="entry name" value="CysE"/>
    <property type="match status" value="1"/>
</dbReference>
<evidence type="ECO:0000256" key="4">
    <source>
        <dbReference type="ARBA" id="ARBA00023315"/>
    </source>
</evidence>
<proteinExistence type="inferred from homology"/>
<accession>A0A3Q8RSU9</accession>
<dbReference type="RefSeq" id="WP_125066840.1">
    <property type="nucleotide sequence ID" value="NZ_CP032548.1"/>
</dbReference>
<dbReference type="Gene3D" id="2.160.10.10">
    <property type="entry name" value="Hexapeptide repeat proteins"/>
    <property type="match status" value="1"/>
</dbReference>
<reference evidence="5 6" key="1">
    <citation type="submission" date="2018-09" db="EMBL/GenBank/DDBJ databases">
        <title>Insights into the microbiota of Asian seabass (Lates calcarifer) with tenacibaculosis symptoms and description of sp. nov. Tenacibaculum singaporense.</title>
        <authorList>
            <person name="Miyake S."/>
            <person name="Soh M."/>
            <person name="Azman M.N."/>
            <person name="Ngoh S.Y."/>
            <person name="Orban L."/>
        </authorList>
    </citation>
    <scope>NUCLEOTIDE SEQUENCE [LARGE SCALE GENOMIC DNA]</scope>
    <source>
        <strain evidence="5 6">DSM 106434</strain>
    </source>
</reference>
<dbReference type="PROSITE" id="PS00101">
    <property type="entry name" value="HEXAPEP_TRANSFERASES"/>
    <property type="match status" value="1"/>
</dbReference>
<keyword evidence="4" id="KW-0012">Acyltransferase</keyword>
<protein>
    <submittedName>
        <fullName evidence="5">Serine acetyltransferase</fullName>
    </submittedName>
</protein>
<dbReference type="EMBL" id="CP032548">
    <property type="protein sequence ID" value="AZJ35035.1"/>
    <property type="molecule type" value="Genomic_DNA"/>
</dbReference>
<evidence type="ECO:0000256" key="1">
    <source>
        <dbReference type="ARBA" id="ARBA00007274"/>
    </source>
</evidence>
<comment type="similarity">
    <text evidence="1">Belongs to the transferase hexapeptide repeat family.</text>
</comment>
<dbReference type="GO" id="GO:0005737">
    <property type="term" value="C:cytoplasm"/>
    <property type="evidence" value="ECO:0007669"/>
    <property type="project" value="InterPro"/>
</dbReference>
<dbReference type="GO" id="GO:0009001">
    <property type="term" value="F:serine O-acetyltransferase activity"/>
    <property type="evidence" value="ECO:0007669"/>
    <property type="project" value="InterPro"/>
</dbReference>
<dbReference type="PANTHER" id="PTHR42811">
    <property type="entry name" value="SERINE ACETYLTRANSFERASE"/>
    <property type="match status" value="1"/>
</dbReference>
<dbReference type="InterPro" id="IPR045304">
    <property type="entry name" value="LbH_SAT"/>
</dbReference>
<dbReference type="Pfam" id="PF00132">
    <property type="entry name" value="Hexapep"/>
    <property type="match status" value="1"/>
</dbReference>
<name>A0A3Q8RSU9_9FLAO</name>